<dbReference type="AlphaFoldDB" id="A0A484NM03"/>
<name>A0A484NM03_9ASTE</name>
<keyword evidence="2" id="KW-1185">Reference proteome</keyword>
<gene>
    <name evidence="1" type="ORF">CCAM_LOCUS42620</name>
</gene>
<dbReference type="Proteomes" id="UP000595140">
    <property type="component" value="Unassembled WGS sequence"/>
</dbReference>
<proteinExistence type="predicted"/>
<evidence type="ECO:0000313" key="1">
    <source>
        <dbReference type="EMBL" id="VFR00845.1"/>
    </source>
</evidence>
<organism evidence="1 2">
    <name type="scientific">Cuscuta campestris</name>
    <dbReference type="NCBI Taxonomy" id="132261"/>
    <lineage>
        <taxon>Eukaryota</taxon>
        <taxon>Viridiplantae</taxon>
        <taxon>Streptophyta</taxon>
        <taxon>Embryophyta</taxon>
        <taxon>Tracheophyta</taxon>
        <taxon>Spermatophyta</taxon>
        <taxon>Magnoliopsida</taxon>
        <taxon>eudicotyledons</taxon>
        <taxon>Gunneridae</taxon>
        <taxon>Pentapetalae</taxon>
        <taxon>asterids</taxon>
        <taxon>lamiids</taxon>
        <taxon>Solanales</taxon>
        <taxon>Convolvulaceae</taxon>
        <taxon>Cuscuteae</taxon>
        <taxon>Cuscuta</taxon>
        <taxon>Cuscuta subgen. Grammica</taxon>
        <taxon>Cuscuta sect. Cleistogrammica</taxon>
    </lineage>
</organism>
<dbReference type="EMBL" id="OOIL02006718">
    <property type="protein sequence ID" value="VFR00845.1"/>
    <property type="molecule type" value="Genomic_DNA"/>
</dbReference>
<reference evidence="1 2" key="1">
    <citation type="submission" date="2018-04" db="EMBL/GenBank/DDBJ databases">
        <authorList>
            <person name="Vogel A."/>
        </authorList>
    </citation>
    <scope>NUCLEOTIDE SEQUENCE [LARGE SCALE GENOMIC DNA]</scope>
</reference>
<accession>A0A484NM03</accession>
<evidence type="ECO:0000313" key="2">
    <source>
        <dbReference type="Proteomes" id="UP000595140"/>
    </source>
</evidence>
<protein>
    <submittedName>
        <fullName evidence="1">Uncharacterized protein</fullName>
    </submittedName>
</protein>
<sequence>MENISSHSSSSSSSATFHPFDLNVPATIPFDLNEVLVVSFDVDESTTLSLLAAASFSDTGVLRDGVPRDATPLMGVHTRHIDDMYMKMKSKSRR</sequence>